<evidence type="ECO:0000256" key="7">
    <source>
        <dbReference type="ARBA" id="ARBA00022741"/>
    </source>
</evidence>
<comment type="caution">
    <text evidence="14">Lacks conserved residue(s) required for the propagation of feature annotation.</text>
</comment>
<comment type="caution">
    <text evidence="17">The sequence shown here is derived from an EMBL/GenBank/DDBJ whole genome shotgun (WGS) entry which is preliminary data.</text>
</comment>
<keyword evidence="7 14" id="KW-0547">Nucleotide-binding</keyword>
<dbReference type="InterPro" id="IPR045864">
    <property type="entry name" value="aa-tRNA-synth_II/BPL/LPL"/>
</dbReference>
<comment type="cofactor">
    <cofactor evidence="14">
        <name>Zn(2+)</name>
        <dbReference type="ChEBI" id="CHEBI:29105"/>
    </cofactor>
    <text evidence="14">Binds 1 zinc ion per subunit.</text>
</comment>
<keyword evidence="6 14" id="KW-0479">Metal-binding</keyword>
<dbReference type="Gene3D" id="3.30.930.10">
    <property type="entry name" value="Bira Bifunctional Protein, Domain 2"/>
    <property type="match status" value="1"/>
</dbReference>
<dbReference type="FunFam" id="3.40.50.800:FF:000001">
    <property type="entry name" value="Threonine--tRNA ligase"/>
    <property type="match status" value="1"/>
</dbReference>
<dbReference type="Gene3D" id="3.40.50.800">
    <property type="entry name" value="Anticodon-binding domain"/>
    <property type="match status" value="1"/>
</dbReference>
<evidence type="ECO:0000313" key="17">
    <source>
        <dbReference type="EMBL" id="PWR17278.1"/>
    </source>
</evidence>
<dbReference type="EC" id="6.1.1.3" evidence="14"/>
<evidence type="ECO:0000256" key="2">
    <source>
        <dbReference type="ARBA" id="ARBA00008226"/>
    </source>
</evidence>
<keyword evidence="8 14" id="KW-0862">Zinc</keyword>
<keyword evidence="3 14" id="KW-0963">Cytoplasm</keyword>
<feature type="binding site" evidence="14">
    <location>
        <position position="535"/>
    </location>
    <ligand>
        <name>Zn(2+)</name>
        <dbReference type="ChEBI" id="CHEBI:29105"/>
        <note>catalytic</note>
    </ligand>
</feature>
<dbReference type="SMART" id="SM00863">
    <property type="entry name" value="tRNA_SAD"/>
    <property type="match status" value="1"/>
</dbReference>
<dbReference type="GO" id="GO:0000049">
    <property type="term" value="F:tRNA binding"/>
    <property type="evidence" value="ECO:0007669"/>
    <property type="project" value="UniProtKB-KW"/>
</dbReference>
<dbReference type="AlphaFoldDB" id="A0A317DRG6"/>
<dbReference type="GO" id="GO:0005524">
    <property type="term" value="F:ATP binding"/>
    <property type="evidence" value="ECO:0007669"/>
    <property type="project" value="UniProtKB-UniRule"/>
</dbReference>
<evidence type="ECO:0000313" key="18">
    <source>
        <dbReference type="Proteomes" id="UP000246050"/>
    </source>
</evidence>
<evidence type="ECO:0000256" key="11">
    <source>
        <dbReference type="ARBA" id="ARBA00022917"/>
    </source>
</evidence>
<evidence type="ECO:0000256" key="12">
    <source>
        <dbReference type="ARBA" id="ARBA00023146"/>
    </source>
</evidence>
<feature type="domain" description="TGS" evidence="16">
    <location>
        <begin position="1"/>
        <end position="65"/>
    </location>
</feature>
<dbReference type="GO" id="GO:0006435">
    <property type="term" value="P:threonyl-tRNA aminoacylation"/>
    <property type="evidence" value="ECO:0007669"/>
    <property type="project" value="UniProtKB-UniRule"/>
</dbReference>
<keyword evidence="4 14" id="KW-0820">tRNA-binding</keyword>
<dbReference type="GO" id="GO:0046872">
    <property type="term" value="F:metal ion binding"/>
    <property type="evidence" value="ECO:0007669"/>
    <property type="project" value="UniProtKB-KW"/>
</dbReference>
<evidence type="ECO:0000256" key="4">
    <source>
        <dbReference type="ARBA" id="ARBA00022555"/>
    </source>
</evidence>
<dbReference type="InterPro" id="IPR033728">
    <property type="entry name" value="ThrRS_core"/>
</dbReference>
<dbReference type="HAMAP" id="MF_00184">
    <property type="entry name" value="Thr_tRNA_synth"/>
    <property type="match status" value="1"/>
</dbReference>
<dbReference type="InterPro" id="IPR004095">
    <property type="entry name" value="TGS"/>
</dbReference>
<dbReference type="SUPFAM" id="SSF52954">
    <property type="entry name" value="Class II aaRS ABD-related"/>
    <property type="match status" value="1"/>
</dbReference>
<dbReference type="Gene3D" id="3.30.980.10">
    <property type="entry name" value="Threonyl-trna Synthetase, Chain A, domain 2"/>
    <property type="match status" value="1"/>
</dbReference>
<dbReference type="InterPro" id="IPR004154">
    <property type="entry name" value="Anticodon-bd"/>
</dbReference>
<dbReference type="Pfam" id="PF03129">
    <property type="entry name" value="HGTP_anticodon"/>
    <property type="match status" value="1"/>
</dbReference>
<dbReference type="PROSITE" id="PS50862">
    <property type="entry name" value="AA_TRNA_LIGASE_II"/>
    <property type="match status" value="1"/>
</dbReference>
<dbReference type="NCBIfam" id="TIGR00418">
    <property type="entry name" value="thrS"/>
    <property type="match status" value="1"/>
</dbReference>
<keyword evidence="11 14" id="KW-0648">Protein biosynthesis</keyword>
<name>A0A317DRG6_9ACTN</name>
<dbReference type="SUPFAM" id="SSF55186">
    <property type="entry name" value="ThrRS/AlaRS common domain"/>
    <property type="match status" value="1"/>
</dbReference>
<comment type="similarity">
    <text evidence="2 14">Belongs to the class-II aminoacyl-tRNA synthetase family.</text>
</comment>
<evidence type="ECO:0000256" key="8">
    <source>
        <dbReference type="ARBA" id="ARBA00022833"/>
    </source>
</evidence>
<dbReference type="GO" id="GO:0005737">
    <property type="term" value="C:cytoplasm"/>
    <property type="evidence" value="ECO:0007669"/>
    <property type="project" value="UniProtKB-SubCell"/>
</dbReference>
<evidence type="ECO:0000256" key="9">
    <source>
        <dbReference type="ARBA" id="ARBA00022840"/>
    </source>
</evidence>
<dbReference type="Gene3D" id="3.30.54.20">
    <property type="match status" value="1"/>
</dbReference>
<dbReference type="CDD" id="cd00860">
    <property type="entry name" value="ThrRS_anticodon"/>
    <property type="match status" value="1"/>
</dbReference>
<keyword evidence="5 14" id="KW-0436">Ligase</keyword>
<evidence type="ECO:0000256" key="13">
    <source>
        <dbReference type="ARBA" id="ARBA00049515"/>
    </source>
</evidence>
<dbReference type="SUPFAM" id="SSF55681">
    <property type="entry name" value="Class II aaRS and biotin synthetases"/>
    <property type="match status" value="1"/>
</dbReference>
<evidence type="ECO:0000256" key="1">
    <source>
        <dbReference type="ARBA" id="ARBA00004496"/>
    </source>
</evidence>
<feature type="binding site" evidence="14">
    <location>
        <position position="356"/>
    </location>
    <ligand>
        <name>Zn(2+)</name>
        <dbReference type="ChEBI" id="CHEBI:29105"/>
        <note>catalytic</note>
    </ligand>
</feature>
<keyword evidence="9 14" id="KW-0067">ATP-binding</keyword>
<protein>
    <recommendedName>
        <fullName evidence="14">Threonine--tRNA ligase</fullName>
        <ecNumber evidence="14">6.1.1.3</ecNumber>
    </recommendedName>
    <alternativeName>
        <fullName evidence="14">Threonyl-tRNA synthetase</fullName>
        <shortName evidence="14">ThrRS</shortName>
    </alternativeName>
</protein>
<dbReference type="FunFam" id="3.30.980.10:FF:000005">
    <property type="entry name" value="Threonyl-tRNA synthetase, mitochondrial"/>
    <property type="match status" value="1"/>
</dbReference>
<dbReference type="RefSeq" id="WP_109799740.1">
    <property type="nucleotide sequence ID" value="NZ_QGKS01000056.1"/>
</dbReference>
<feature type="binding site" evidence="14">
    <location>
        <position position="407"/>
    </location>
    <ligand>
        <name>Zn(2+)</name>
        <dbReference type="ChEBI" id="CHEBI:29105"/>
        <note>catalytic</note>
    </ligand>
</feature>
<dbReference type="EMBL" id="QGKS01000056">
    <property type="protein sequence ID" value="PWR17278.1"/>
    <property type="molecule type" value="Genomic_DNA"/>
</dbReference>
<dbReference type="InterPro" id="IPR012947">
    <property type="entry name" value="tRNA_SAD"/>
</dbReference>
<dbReference type="InterPro" id="IPR006195">
    <property type="entry name" value="aa-tRNA-synth_II"/>
</dbReference>
<dbReference type="PRINTS" id="PR01047">
    <property type="entry name" value="TRNASYNTHTHR"/>
</dbReference>
<evidence type="ECO:0000256" key="14">
    <source>
        <dbReference type="HAMAP-Rule" id="MF_00184"/>
    </source>
</evidence>
<evidence type="ECO:0000256" key="5">
    <source>
        <dbReference type="ARBA" id="ARBA00022598"/>
    </source>
</evidence>
<dbReference type="InterPro" id="IPR036621">
    <property type="entry name" value="Anticodon-bd_dom_sf"/>
</dbReference>
<gene>
    <name evidence="14" type="primary">thrS</name>
    <name evidence="17" type="ORF">DKT69_01090</name>
</gene>
<comment type="subunit">
    <text evidence="14">Homodimer.</text>
</comment>
<accession>A0A317DRG6</accession>
<proteinExistence type="inferred from homology"/>
<evidence type="ECO:0000256" key="10">
    <source>
        <dbReference type="ARBA" id="ARBA00022884"/>
    </source>
</evidence>
<comment type="subcellular location">
    <subcellularLocation>
        <location evidence="1 14">Cytoplasm</location>
    </subcellularLocation>
</comment>
<evidence type="ECO:0000259" key="16">
    <source>
        <dbReference type="PROSITE" id="PS51880"/>
    </source>
</evidence>
<dbReference type="Proteomes" id="UP000246050">
    <property type="component" value="Unassembled WGS sequence"/>
</dbReference>
<reference evidence="17 18" key="1">
    <citation type="submission" date="2018-05" db="EMBL/GenBank/DDBJ databases">
        <title>Micromonosporas from Atacama Desert.</title>
        <authorList>
            <person name="Carro L."/>
            <person name="Golinska P."/>
            <person name="Klenk H.-P."/>
            <person name="Goodfellow M."/>
        </authorList>
    </citation>
    <scope>NUCLEOTIDE SEQUENCE [LARGE SCALE GENOMIC DNA]</scope>
    <source>
        <strain evidence="17 18">4G51</strain>
    </source>
</reference>
<dbReference type="PANTHER" id="PTHR11451">
    <property type="entry name" value="THREONINE-TRNA LIGASE"/>
    <property type="match status" value="1"/>
</dbReference>
<dbReference type="InterPro" id="IPR002320">
    <property type="entry name" value="Thr-tRNA-ligase_IIa"/>
</dbReference>
<dbReference type="OrthoDB" id="9802304at2"/>
<feature type="domain" description="Aminoacyl-transfer RNA synthetases class-II family profile" evidence="15">
    <location>
        <begin position="294"/>
        <end position="558"/>
    </location>
</feature>
<dbReference type="PROSITE" id="PS51880">
    <property type="entry name" value="TGS"/>
    <property type="match status" value="1"/>
</dbReference>
<dbReference type="Pfam" id="PF00587">
    <property type="entry name" value="tRNA-synt_2b"/>
    <property type="match status" value="1"/>
</dbReference>
<evidence type="ECO:0000256" key="6">
    <source>
        <dbReference type="ARBA" id="ARBA00022723"/>
    </source>
</evidence>
<dbReference type="InterPro" id="IPR002314">
    <property type="entry name" value="aa-tRNA-synt_IIb"/>
</dbReference>
<dbReference type="FunFam" id="3.30.54.20:FF:000003">
    <property type="entry name" value="Threonine--tRNA ligase"/>
    <property type="match status" value="1"/>
</dbReference>
<evidence type="ECO:0000256" key="3">
    <source>
        <dbReference type="ARBA" id="ARBA00022490"/>
    </source>
</evidence>
<dbReference type="Pfam" id="PF07973">
    <property type="entry name" value="tRNA_SAD"/>
    <property type="match status" value="1"/>
</dbReference>
<keyword evidence="10 14" id="KW-0694">RNA-binding</keyword>
<sequence>MSAPRTPVVADPVVVAAGTTAADAVAAAGLPTTGPKAIVVVRDPQGVLRDLDWKPAEETTVEPVGIDSPDGLNVLRHSTAHVLAQAVQDVFPEAKLGIGPPIEHGFYYDFQVDKPFQPDDLAKLEKRMQEIIKSGQRFRRRRFKNRDEAKTELAAEPFKLELIDVKGEGLDSSEVMEVGGGELTIYDNLAANEDKVCWSDLCRGPHLPNTRLIGAFKLMRSAAAYWRGSEKNPQLQRVYGTAWPTRDELKAYLKLLEEAARRDHRKLGADLDLFSFPDEIGSGLAVFHPKGGIIRREMEHYSRRRHEAAGYEFVNTPHITKAQLFETSGHLPYYADTMFPPMQLEGADYYLKAMNCPMHNLIFRARGRSYRELPLRLFEFGTVYRYEKSGVVHGLTRVRGLTQDDSHIYCTREQMPGELSTLLTFVLDLLRDYGLDDFYLELSTRDESPKFIGSDEDWAEATQALRTAAESSGLDLVPDPGGAAFYGPKISVQAKDAIGRTWQMSTIQVDFNQPERFGLEYQAADGTRQRPVMIHRALFGSIERFFGVLTEHYAGAFPAWLAPVQVVGIPIREDHTDYLHGFVAALRAEGIRAQVDAGDDRMQKKIRTAQQQKIPFMVIAGDDDVAAGTVSFRYRDGSQRNGVPMAEAVTHVLDVVTSRSNAGPSAQS</sequence>
<dbReference type="InterPro" id="IPR047246">
    <property type="entry name" value="ThrRS_anticodon"/>
</dbReference>
<dbReference type="PANTHER" id="PTHR11451:SF44">
    <property type="entry name" value="THREONINE--TRNA LIGASE, CHLOROPLASTIC_MITOCHONDRIAL 2"/>
    <property type="match status" value="1"/>
</dbReference>
<keyword evidence="12 14" id="KW-0030">Aminoacyl-tRNA synthetase</keyword>
<comment type="catalytic activity">
    <reaction evidence="13 14">
        <text>tRNA(Thr) + L-threonine + ATP = L-threonyl-tRNA(Thr) + AMP + diphosphate + H(+)</text>
        <dbReference type="Rhea" id="RHEA:24624"/>
        <dbReference type="Rhea" id="RHEA-COMP:9670"/>
        <dbReference type="Rhea" id="RHEA-COMP:9704"/>
        <dbReference type="ChEBI" id="CHEBI:15378"/>
        <dbReference type="ChEBI" id="CHEBI:30616"/>
        <dbReference type="ChEBI" id="CHEBI:33019"/>
        <dbReference type="ChEBI" id="CHEBI:57926"/>
        <dbReference type="ChEBI" id="CHEBI:78442"/>
        <dbReference type="ChEBI" id="CHEBI:78534"/>
        <dbReference type="ChEBI" id="CHEBI:456215"/>
        <dbReference type="EC" id="6.1.1.3"/>
    </reaction>
</comment>
<evidence type="ECO:0000259" key="15">
    <source>
        <dbReference type="PROSITE" id="PS50862"/>
    </source>
</evidence>
<dbReference type="InterPro" id="IPR018163">
    <property type="entry name" value="Thr/Ala-tRNA-synth_IIc_edit"/>
</dbReference>
<organism evidence="17 18">
    <name type="scientific">Micromonospora sicca</name>
    <dbReference type="NCBI Taxonomy" id="2202420"/>
    <lineage>
        <taxon>Bacteria</taxon>
        <taxon>Bacillati</taxon>
        <taxon>Actinomycetota</taxon>
        <taxon>Actinomycetes</taxon>
        <taxon>Micromonosporales</taxon>
        <taxon>Micromonosporaceae</taxon>
        <taxon>Micromonospora</taxon>
    </lineage>
</organism>
<dbReference type="GO" id="GO:0004829">
    <property type="term" value="F:threonine-tRNA ligase activity"/>
    <property type="evidence" value="ECO:0007669"/>
    <property type="project" value="UniProtKB-UniRule"/>
</dbReference>
<dbReference type="FunFam" id="3.30.930.10:FF:000019">
    <property type="entry name" value="Threonine--tRNA ligase"/>
    <property type="match status" value="1"/>
</dbReference>
<dbReference type="CDD" id="cd00771">
    <property type="entry name" value="ThrRS_core"/>
    <property type="match status" value="1"/>
</dbReference>